<dbReference type="Proteomes" id="UP000593591">
    <property type="component" value="Chromosome"/>
</dbReference>
<dbReference type="SUPFAM" id="SSF48498">
    <property type="entry name" value="Tetracyclin repressor-like, C-terminal domain"/>
    <property type="match status" value="1"/>
</dbReference>
<dbReference type="PROSITE" id="PS50977">
    <property type="entry name" value="HTH_TETR_2"/>
    <property type="match status" value="1"/>
</dbReference>
<dbReference type="GO" id="GO:0003677">
    <property type="term" value="F:DNA binding"/>
    <property type="evidence" value="ECO:0007669"/>
    <property type="project" value="UniProtKB-UniRule"/>
</dbReference>
<feature type="domain" description="HTH tetR-type" evidence="3">
    <location>
        <begin position="6"/>
        <end position="65"/>
    </location>
</feature>
<dbReference type="Gene3D" id="1.10.357.10">
    <property type="entry name" value="Tetracycline Repressor, domain 2"/>
    <property type="match status" value="1"/>
</dbReference>
<keyword evidence="6" id="KW-1185">Reference proteome</keyword>
<sequence length="190" mass="22277">MNENTETLRREILEGTIKVFNRKGLKFTMSEVAEELSKSKKTLYEVFPDKETMFFEMVDYCFDSIKKSEEEVFNNTSLSTIEKIRKILGVLPEGYKDIDFKQLYLLKDKFPKIYKKVEERLENGWEKTIQLLNKGMEEGVIRKVNILLFKMMMESSLEQFFQRDILVKAGISYAQGLEEIVNILVDGIVV</sequence>
<dbReference type="EMBL" id="CP031517">
    <property type="protein sequence ID" value="QOS41141.1"/>
    <property type="molecule type" value="Genomic_DNA"/>
</dbReference>
<name>A0A840SB27_9SPIR</name>
<proteinExistence type="predicted"/>
<organism evidence="4 6">
    <name type="scientific">Treponema rectale</name>
    <dbReference type="NCBI Taxonomy" id="744512"/>
    <lineage>
        <taxon>Bacteria</taxon>
        <taxon>Pseudomonadati</taxon>
        <taxon>Spirochaetota</taxon>
        <taxon>Spirochaetia</taxon>
        <taxon>Spirochaetales</taxon>
        <taxon>Treponemataceae</taxon>
        <taxon>Treponema</taxon>
    </lineage>
</organism>
<dbReference type="InterPro" id="IPR001647">
    <property type="entry name" value="HTH_TetR"/>
</dbReference>
<reference evidence="4 6" key="2">
    <citation type="submission" date="2020-08" db="EMBL/GenBank/DDBJ databases">
        <title>Genomic Encyclopedia of Type Strains, Phase IV (KMG-IV): sequencing the most valuable type-strain genomes for metagenomic binning, comparative biology and taxonomic classification.</title>
        <authorList>
            <person name="Goeker M."/>
        </authorList>
    </citation>
    <scope>NUCLEOTIDE SEQUENCE [LARGE SCALE GENOMIC DNA]</scope>
    <source>
        <strain evidence="4 6">DSM 103679</strain>
    </source>
</reference>
<dbReference type="Proteomes" id="UP000578697">
    <property type="component" value="Unassembled WGS sequence"/>
</dbReference>
<evidence type="ECO:0000259" key="3">
    <source>
        <dbReference type="PROSITE" id="PS50977"/>
    </source>
</evidence>
<protein>
    <submittedName>
        <fullName evidence="4">Molybdopterin converting factor small subunit</fullName>
    </submittedName>
    <submittedName>
        <fullName evidence="5">TetR/AcrR family transcriptional regulator</fullName>
    </submittedName>
</protein>
<evidence type="ECO:0000313" key="4">
    <source>
        <dbReference type="EMBL" id="MBB5218947.1"/>
    </source>
</evidence>
<evidence type="ECO:0000313" key="7">
    <source>
        <dbReference type="Proteomes" id="UP000593591"/>
    </source>
</evidence>
<gene>
    <name evidence="5" type="ORF">DYE49_12055</name>
    <name evidence="4" type="ORF">HNP77_001316</name>
</gene>
<keyword evidence="1 2" id="KW-0238">DNA-binding</keyword>
<evidence type="ECO:0000256" key="2">
    <source>
        <dbReference type="PROSITE-ProRule" id="PRU00335"/>
    </source>
</evidence>
<dbReference type="KEGG" id="trc:DYE49_12055"/>
<dbReference type="InterPro" id="IPR036271">
    <property type="entry name" value="Tet_transcr_reg_TetR-rel_C_sf"/>
</dbReference>
<evidence type="ECO:0000313" key="5">
    <source>
        <dbReference type="EMBL" id="QOS41141.1"/>
    </source>
</evidence>
<dbReference type="EMBL" id="JACHFR010000002">
    <property type="protein sequence ID" value="MBB5218947.1"/>
    <property type="molecule type" value="Genomic_DNA"/>
</dbReference>
<accession>A0A840SB27</accession>
<reference evidence="5 7" key="1">
    <citation type="submission" date="2018-08" db="EMBL/GenBank/DDBJ databases">
        <title>The first complete genome of Treponema rectale (CHPAT), a commensal spirochete of the bovine rectum.</title>
        <authorList>
            <person name="Staton G.J."/>
            <person name="Clegg S.R."/>
            <person name="Carter S.D."/>
            <person name="Radford A.D."/>
            <person name="Darby A."/>
            <person name="Hall N."/>
            <person name="Birtles R.J."/>
            <person name="Evans N.J."/>
        </authorList>
    </citation>
    <scope>NUCLEOTIDE SEQUENCE [LARGE SCALE GENOMIC DNA]</scope>
    <source>
        <strain evidence="5 7">CHPA</strain>
    </source>
</reference>
<dbReference type="Gene3D" id="1.10.10.60">
    <property type="entry name" value="Homeodomain-like"/>
    <property type="match status" value="1"/>
</dbReference>
<dbReference type="RefSeq" id="WP_184652386.1">
    <property type="nucleotide sequence ID" value="NZ_JACHFR010000002.1"/>
</dbReference>
<feature type="DNA-binding region" description="H-T-H motif" evidence="2">
    <location>
        <begin position="28"/>
        <end position="47"/>
    </location>
</feature>
<evidence type="ECO:0000256" key="1">
    <source>
        <dbReference type="ARBA" id="ARBA00023125"/>
    </source>
</evidence>
<dbReference type="Pfam" id="PF00440">
    <property type="entry name" value="TetR_N"/>
    <property type="match status" value="1"/>
</dbReference>
<evidence type="ECO:0000313" key="6">
    <source>
        <dbReference type="Proteomes" id="UP000578697"/>
    </source>
</evidence>
<dbReference type="InterPro" id="IPR009057">
    <property type="entry name" value="Homeodomain-like_sf"/>
</dbReference>
<dbReference type="AlphaFoldDB" id="A0A840SB27"/>
<dbReference type="SUPFAM" id="SSF46689">
    <property type="entry name" value="Homeodomain-like"/>
    <property type="match status" value="1"/>
</dbReference>